<dbReference type="Proteomes" id="UP000189940">
    <property type="component" value="Unassembled WGS sequence"/>
</dbReference>
<evidence type="ECO:0000313" key="1">
    <source>
        <dbReference type="EMBL" id="OPH83632.1"/>
    </source>
</evidence>
<proteinExistence type="predicted"/>
<name>A0A1V4I1E6_NITVU</name>
<dbReference type="EMBL" id="MWPQ01000025">
    <property type="protein sequence ID" value="OPH83632.1"/>
    <property type="molecule type" value="Genomic_DNA"/>
</dbReference>
<comment type="caution">
    <text evidence="1">The sequence shown here is derived from an EMBL/GenBank/DDBJ whole genome shotgun (WGS) entry which is preliminary data.</text>
</comment>
<dbReference type="AlphaFoldDB" id="A0A1V4I1E6"/>
<accession>A0A1V4I1E6</accession>
<reference evidence="1 2" key="1">
    <citation type="submission" date="2017-02" db="EMBL/GenBank/DDBJ databases">
        <title>Genome sequence of the nitrite-oxidizing bacterium Nitrobacter vulgaris strain Ab1.</title>
        <authorList>
            <person name="Mellbye B.L."/>
            <person name="Davis E.W."/>
            <person name="Spieck E."/>
            <person name="Chang J.H."/>
            <person name="Bottomley P.J."/>
            <person name="Sayavedra-Soto L.A."/>
        </authorList>
    </citation>
    <scope>NUCLEOTIDE SEQUENCE [LARGE SCALE GENOMIC DNA]</scope>
    <source>
        <strain evidence="1 2">Ab1</strain>
    </source>
</reference>
<evidence type="ECO:0000313" key="2">
    <source>
        <dbReference type="Proteomes" id="UP000189940"/>
    </source>
</evidence>
<keyword evidence="2" id="KW-1185">Reference proteome</keyword>
<gene>
    <name evidence="1" type="ORF">B2M20_05605</name>
</gene>
<sequence>MGKAEAYMAKRFVPVQDVDRRAIALYKMLREVEQMPLVKVIVFDDEPKPIICLKDVNDPEQWFNFSVTGFLRLSAVENFMLGDDDE</sequence>
<protein>
    <submittedName>
        <fullName evidence="1">Uncharacterized protein</fullName>
    </submittedName>
</protein>
<organism evidence="1 2">
    <name type="scientific">Nitrobacter vulgaris</name>
    <dbReference type="NCBI Taxonomy" id="29421"/>
    <lineage>
        <taxon>Bacteria</taxon>
        <taxon>Pseudomonadati</taxon>
        <taxon>Pseudomonadota</taxon>
        <taxon>Alphaproteobacteria</taxon>
        <taxon>Hyphomicrobiales</taxon>
        <taxon>Nitrobacteraceae</taxon>
        <taxon>Nitrobacter</taxon>
    </lineage>
</organism>